<evidence type="ECO:0000313" key="14">
    <source>
        <dbReference type="Proteomes" id="UP000028999"/>
    </source>
</evidence>
<evidence type="ECO:0000256" key="2">
    <source>
        <dbReference type="ARBA" id="ARBA00004477"/>
    </source>
</evidence>
<comment type="similarity">
    <text evidence="4">Belongs to the DAD/OST2 family.</text>
</comment>
<gene>
    <name evidence="13" type="primary">BnaC05g28880D</name>
    <name evidence="12" type="ORF">DARMORV10_C05P39130.1</name>
    <name evidence="13" type="ORF">GSBRNA2T00075821001</name>
</gene>
<comment type="pathway">
    <text evidence="3">Protein modification; protein glycosylation.</text>
</comment>
<evidence type="ECO:0000256" key="3">
    <source>
        <dbReference type="ARBA" id="ARBA00004922"/>
    </source>
</evidence>
<evidence type="ECO:0000256" key="9">
    <source>
        <dbReference type="ARBA" id="ARBA00022989"/>
    </source>
</evidence>
<evidence type="ECO:0000256" key="10">
    <source>
        <dbReference type="ARBA" id="ARBA00023136"/>
    </source>
</evidence>
<comment type="subunit">
    <text evidence="5">Component of the oligosaccharyltransferase (OST) complex.</text>
</comment>
<reference evidence="13" key="2">
    <citation type="submission" date="2014-06" db="EMBL/GenBank/DDBJ databases">
        <authorList>
            <person name="Genoscope - CEA"/>
        </authorList>
    </citation>
    <scope>NUCLEOTIDE SEQUENCE</scope>
</reference>
<evidence type="ECO:0000256" key="7">
    <source>
        <dbReference type="ARBA" id="ARBA00022703"/>
    </source>
</evidence>
<dbReference type="EMBL" id="HG994369">
    <property type="protein sequence ID" value="CAF1930707.1"/>
    <property type="molecule type" value="Genomic_DNA"/>
</dbReference>
<organism evidence="13 14">
    <name type="scientific">Brassica napus</name>
    <name type="common">Rape</name>
    <dbReference type="NCBI Taxonomy" id="3708"/>
    <lineage>
        <taxon>Eukaryota</taxon>
        <taxon>Viridiplantae</taxon>
        <taxon>Streptophyta</taxon>
        <taxon>Embryophyta</taxon>
        <taxon>Tracheophyta</taxon>
        <taxon>Spermatophyta</taxon>
        <taxon>Magnoliopsida</taxon>
        <taxon>eudicotyledons</taxon>
        <taxon>Gunneridae</taxon>
        <taxon>Pentapetalae</taxon>
        <taxon>rosids</taxon>
        <taxon>malvids</taxon>
        <taxon>Brassicales</taxon>
        <taxon>Brassicaceae</taxon>
        <taxon>Brassiceae</taxon>
        <taxon>Brassica</taxon>
    </lineage>
</organism>
<evidence type="ECO:0000256" key="11">
    <source>
        <dbReference type="SAM" id="Phobius"/>
    </source>
</evidence>
<keyword evidence="6 11" id="KW-0812">Transmembrane</keyword>
<protein>
    <submittedName>
        <fullName evidence="12">(rape) hypothetical protein</fullName>
    </submittedName>
    <submittedName>
        <fullName evidence="13">BnaC05g28880D protein</fullName>
    </submittedName>
</protein>
<feature type="transmembrane region" description="Helical" evidence="11">
    <location>
        <begin position="30"/>
        <end position="49"/>
    </location>
</feature>
<dbReference type="GO" id="GO:0008250">
    <property type="term" value="C:oligosaccharyltransferase complex"/>
    <property type="evidence" value="ECO:0007669"/>
    <property type="project" value="InterPro"/>
</dbReference>
<dbReference type="PANTHER" id="PTHR10705:SF0">
    <property type="entry name" value="DOLICHYL-DIPHOSPHOOLIGOSACCHARIDE--PROTEIN GLYCOSYLTRANSFERASE SUBUNIT DAD1"/>
    <property type="match status" value="1"/>
</dbReference>
<keyword evidence="14" id="KW-1185">Reference proteome</keyword>
<dbReference type="InterPro" id="IPR003038">
    <property type="entry name" value="DAD/Ost2"/>
</dbReference>
<reference evidence="13 14" key="1">
    <citation type="journal article" date="2014" name="Science">
        <title>Plant genetics. Early allopolyploid evolution in the post-Neolithic Brassica napus oilseed genome.</title>
        <authorList>
            <person name="Chalhoub B."/>
            <person name="Denoeud F."/>
            <person name="Liu S."/>
            <person name="Parkin I.A."/>
            <person name="Tang H."/>
            <person name="Wang X."/>
            <person name="Chiquet J."/>
            <person name="Belcram H."/>
            <person name="Tong C."/>
            <person name="Samans B."/>
            <person name="Correa M."/>
            <person name="Da Silva C."/>
            <person name="Just J."/>
            <person name="Falentin C."/>
            <person name="Koh C.S."/>
            <person name="Le Clainche I."/>
            <person name="Bernard M."/>
            <person name="Bento P."/>
            <person name="Noel B."/>
            <person name="Labadie K."/>
            <person name="Alberti A."/>
            <person name="Charles M."/>
            <person name="Arnaud D."/>
            <person name="Guo H."/>
            <person name="Daviaud C."/>
            <person name="Alamery S."/>
            <person name="Jabbari K."/>
            <person name="Zhao M."/>
            <person name="Edger P.P."/>
            <person name="Chelaifa H."/>
            <person name="Tack D."/>
            <person name="Lassalle G."/>
            <person name="Mestiri I."/>
            <person name="Schnel N."/>
            <person name="Le Paslier M.C."/>
            <person name="Fan G."/>
            <person name="Renault V."/>
            <person name="Bayer P.E."/>
            <person name="Golicz A.A."/>
            <person name="Manoli S."/>
            <person name="Lee T.H."/>
            <person name="Thi V.H."/>
            <person name="Chalabi S."/>
            <person name="Hu Q."/>
            <person name="Fan C."/>
            <person name="Tollenaere R."/>
            <person name="Lu Y."/>
            <person name="Battail C."/>
            <person name="Shen J."/>
            <person name="Sidebottom C.H."/>
            <person name="Wang X."/>
            <person name="Canaguier A."/>
            <person name="Chauveau A."/>
            <person name="Berard A."/>
            <person name="Deniot G."/>
            <person name="Guan M."/>
            <person name="Liu Z."/>
            <person name="Sun F."/>
            <person name="Lim Y.P."/>
            <person name="Lyons E."/>
            <person name="Town C.D."/>
            <person name="Bancroft I."/>
            <person name="Wang X."/>
            <person name="Meng J."/>
            <person name="Ma J."/>
            <person name="Pires J.C."/>
            <person name="King G.J."/>
            <person name="Brunel D."/>
            <person name="Delourme R."/>
            <person name="Renard M."/>
            <person name="Aury J.M."/>
            <person name="Adams K.L."/>
            <person name="Batley J."/>
            <person name="Snowdon R.J."/>
            <person name="Tost J."/>
            <person name="Edwards D."/>
            <person name="Zhou Y."/>
            <person name="Hua W."/>
            <person name="Sharpe A.G."/>
            <person name="Paterson A.H."/>
            <person name="Guan C."/>
            <person name="Wincker P."/>
        </authorList>
    </citation>
    <scope>NUCLEOTIDE SEQUENCE [LARGE SCALE GENOMIC DNA]</scope>
    <source>
        <strain evidence="14">cv. Darmor-bzh</strain>
    </source>
</reference>
<dbReference type="Proteomes" id="UP001295469">
    <property type="component" value="Chromosome C05"/>
</dbReference>
<dbReference type="PANTHER" id="PTHR10705">
    <property type="entry name" value="DOLICHYL-DIPHOSPHOOLIGOSACCHARIDE--PROTEIN GLYCOSYLTRANSFERASE SUBUNIT DAD1"/>
    <property type="match status" value="1"/>
</dbReference>
<comment type="function">
    <text evidence="1">Subunit of the oligosaccharyl transferase (OST) complex that catalyzes the initial transfer of a defined glycan (Glc(3)Man(9)GlcNAc(2) in eukaryotes) from the lipid carrier dolichol-pyrophosphate to an asparagine residue within an Asn-X-Ser/Thr consensus motif in nascent polypeptide chains, the first step in protein N-glycosylation. N-glycosylation occurs cotranslationally and the complex associates with the Sec61 complex at the channel-forming translocon complex that mediates protein translocation across the endoplasmic reticulum (ER). All subunits are required for a maximal enzyme activity.</text>
</comment>
<evidence type="ECO:0000313" key="13">
    <source>
        <dbReference type="EMBL" id="CDY43009.1"/>
    </source>
</evidence>
<keyword evidence="7" id="KW-0053">Apoptosis</keyword>
<evidence type="ECO:0000256" key="6">
    <source>
        <dbReference type="ARBA" id="ARBA00022692"/>
    </source>
</evidence>
<comment type="subcellular location">
    <subcellularLocation>
        <location evidence="2">Endoplasmic reticulum membrane</location>
        <topology evidence="2">Multi-pass membrane protein</topology>
    </subcellularLocation>
</comment>
<dbReference type="AlphaFoldDB" id="A0A078I0A7"/>
<proteinExistence type="inferred from homology"/>
<dbReference type="Proteomes" id="UP000028999">
    <property type="component" value="Unassembled WGS sequence"/>
</dbReference>
<dbReference type="STRING" id="3708.A0A078I0A7"/>
<evidence type="ECO:0000256" key="1">
    <source>
        <dbReference type="ARBA" id="ARBA00002791"/>
    </source>
</evidence>
<dbReference type="PaxDb" id="3708-A0A078I0A7"/>
<dbReference type="Gramene" id="CDY43009">
    <property type="protein sequence ID" value="CDY43009"/>
    <property type="gene ID" value="GSBRNA2T00075821001"/>
</dbReference>
<sequence>MVKLTSKDAQDLFRSIHSAYSATPTNLKIIDLYVVFAVFTALIQVSKVYDGL</sequence>
<keyword evidence="9 11" id="KW-1133">Transmembrane helix</keyword>
<dbReference type="UniPathway" id="UPA00378"/>
<evidence type="ECO:0000256" key="4">
    <source>
        <dbReference type="ARBA" id="ARBA00009386"/>
    </source>
</evidence>
<accession>A0A078I0A7</accession>
<dbReference type="EMBL" id="LK032542">
    <property type="protein sequence ID" value="CDY43009.1"/>
    <property type="molecule type" value="Genomic_DNA"/>
</dbReference>
<reference evidence="12" key="3">
    <citation type="submission" date="2021-01" db="EMBL/GenBank/DDBJ databases">
        <authorList>
            <consortium name="Genoscope - CEA"/>
            <person name="William W."/>
        </authorList>
    </citation>
    <scope>NUCLEOTIDE SEQUENCE</scope>
</reference>
<evidence type="ECO:0000256" key="8">
    <source>
        <dbReference type="ARBA" id="ARBA00022824"/>
    </source>
</evidence>
<evidence type="ECO:0000256" key="5">
    <source>
        <dbReference type="ARBA" id="ARBA00011157"/>
    </source>
</evidence>
<name>A0A078I0A7_BRANA</name>
<keyword evidence="8" id="KW-0256">Endoplasmic reticulum</keyword>
<keyword evidence="10 11" id="KW-0472">Membrane</keyword>
<evidence type="ECO:0000313" key="12">
    <source>
        <dbReference type="EMBL" id="CAF1930707.1"/>
    </source>
</evidence>